<dbReference type="Proteomes" id="UP001430953">
    <property type="component" value="Unassembled WGS sequence"/>
</dbReference>
<evidence type="ECO:0000313" key="2">
    <source>
        <dbReference type="Proteomes" id="UP001430953"/>
    </source>
</evidence>
<protein>
    <submittedName>
        <fullName evidence="1">Uncharacterized protein</fullName>
    </submittedName>
</protein>
<dbReference type="AlphaFoldDB" id="A0AAW2FVY5"/>
<organism evidence="1 2">
    <name type="scientific">Cardiocondyla obscurior</name>
    <dbReference type="NCBI Taxonomy" id="286306"/>
    <lineage>
        <taxon>Eukaryota</taxon>
        <taxon>Metazoa</taxon>
        <taxon>Ecdysozoa</taxon>
        <taxon>Arthropoda</taxon>
        <taxon>Hexapoda</taxon>
        <taxon>Insecta</taxon>
        <taxon>Pterygota</taxon>
        <taxon>Neoptera</taxon>
        <taxon>Endopterygota</taxon>
        <taxon>Hymenoptera</taxon>
        <taxon>Apocrita</taxon>
        <taxon>Aculeata</taxon>
        <taxon>Formicoidea</taxon>
        <taxon>Formicidae</taxon>
        <taxon>Myrmicinae</taxon>
        <taxon>Cardiocondyla</taxon>
    </lineage>
</organism>
<reference evidence="1 2" key="1">
    <citation type="submission" date="2023-03" db="EMBL/GenBank/DDBJ databases">
        <title>High recombination rates correlate with genetic variation in Cardiocondyla obscurior ants.</title>
        <authorList>
            <person name="Errbii M."/>
        </authorList>
    </citation>
    <scope>NUCLEOTIDE SEQUENCE [LARGE SCALE GENOMIC DNA]</scope>
    <source>
        <strain evidence="1">Alpha-2009</strain>
        <tissue evidence="1">Whole body</tissue>
    </source>
</reference>
<gene>
    <name evidence="1" type="ORF">PUN28_007735</name>
</gene>
<name>A0AAW2FVY5_9HYME</name>
<proteinExistence type="predicted"/>
<evidence type="ECO:0000313" key="1">
    <source>
        <dbReference type="EMBL" id="KAL0119447.1"/>
    </source>
</evidence>
<dbReference type="EMBL" id="JADYXP020000007">
    <property type="protein sequence ID" value="KAL0119447.1"/>
    <property type="molecule type" value="Genomic_DNA"/>
</dbReference>
<sequence length="79" mass="8630">MELVVRIDGIDKDKGTLQSMLSLSNFEVCSPLITSEITLQPFPFASQSQDRNAVPAPGSYGGPGVFRNHFNSRRCPPCC</sequence>
<keyword evidence="2" id="KW-1185">Reference proteome</keyword>
<accession>A0AAW2FVY5</accession>
<comment type="caution">
    <text evidence="1">The sequence shown here is derived from an EMBL/GenBank/DDBJ whole genome shotgun (WGS) entry which is preliminary data.</text>
</comment>